<dbReference type="PATRIC" id="fig|1125779.3.peg.1649"/>
<gene>
    <name evidence="2" type="ORF">HMPREF1219_01690</name>
</gene>
<reference evidence="2 3" key="1">
    <citation type="submission" date="2013-05" db="EMBL/GenBank/DDBJ databases">
        <title>The Genome Sequence of Corynebacterium pyruviciproducens 1773O (ATCC BAA-1742).</title>
        <authorList>
            <consortium name="The Broad Institute Genomics Platform"/>
            <person name="Earl A."/>
            <person name="Ward D."/>
            <person name="Feldgarden M."/>
            <person name="Gevers D."/>
            <person name="Tong J."/>
            <person name="Walker B."/>
            <person name="Young S."/>
            <person name="Zeng Q."/>
            <person name="Gargeya S."/>
            <person name="Fitzgerald M."/>
            <person name="Haas B."/>
            <person name="Abouelleil A."/>
            <person name="Allen A.W."/>
            <person name="Alvarado L."/>
            <person name="Arachchi H.M."/>
            <person name="Berlin A.M."/>
            <person name="Chapman S.B."/>
            <person name="Gainer-Dewar J."/>
            <person name="Goldberg J."/>
            <person name="Griggs A."/>
            <person name="Gujja S."/>
            <person name="Hansen M."/>
            <person name="Howarth C."/>
            <person name="Imamovic A."/>
            <person name="Ireland A."/>
            <person name="Larimer J."/>
            <person name="McCowan C."/>
            <person name="Murphy C."/>
            <person name="Pearson M."/>
            <person name="Poon T.W."/>
            <person name="Priest M."/>
            <person name="Roberts A."/>
            <person name="Saif S."/>
            <person name="Shea T."/>
            <person name="Sisk P."/>
            <person name="Sykes S."/>
            <person name="Wortman J."/>
            <person name="Nusbaum C."/>
            <person name="Birren B."/>
        </authorList>
    </citation>
    <scope>NUCLEOTIDE SEQUENCE [LARGE SCALE GENOMIC DNA]</scope>
    <source>
        <strain evidence="2 3">ATCC BAA-1742</strain>
    </source>
</reference>
<comment type="caution">
    <text evidence="2">The sequence shown here is derived from an EMBL/GenBank/DDBJ whole genome shotgun (WGS) entry which is preliminary data.</text>
</comment>
<keyword evidence="1" id="KW-0472">Membrane</keyword>
<keyword evidence="3" id="KW-1185">Reference proteome</keyword>
<organism evidence="2 3">
    <name type="scientific">Corynebacterium pyruviciproducens ATCC BAA-1742</name>
    <dbReference type="NCBI Taxonomy" id="1125779"/>
    <lineage>
        <taxon>Bacteria</taxon>
        <taxon>Bacillati</taxon>
        <taxon>Actinomycetota</taxon>
        <taxon>Actinomycetes</taxon>
        <taxon>Mycobacteriales</taxon>
        <taxon>Corynebacteriaceae</taxon>
        <taxon>Corynebacterium</taxon>
    </lineage>
</organism>
<evidence type="ECO:0000313" key="2">
    <source>
        <dbReference type="EMBL" id="EPD68509.1"/>
    </source>
</evidence>
<dbReference type="AlphaFoldDB" id="S2ZWR6"/>
<dbReference type="HOGENOM" id="CLU_1913544_0_0_11"/>
<evidence type="ECO:0000256" key="1">
    <source>
        <dbReference type="SAM" id="Phobius"/>
    </source>
</evidence>
<sequence>MQKSTACALIGAPAQAADAPRPNIFGSSDLKEVVKKGQLTSPMLDADYWGVTTPKQVEKCWKELGNPQTTEGYPPKCPLEAYTKDDIALVNFAKIFHAPEVTARNVGIAVAVLVALIAGGAAAVNCVPGLRQ</sequence>
<dbReference type="EMBL" id="ATBY01000015">
    <property type="protein sequence ID" value="EPD68509.1"/>
    <property type="molecule type" value="Genomic_DNA"/>
</dbReference>
<evidence type="ECO:0000313" key="3">
    <source>
        <dbReference type="Proteomes" id="UP000014408"/>
    </source>
</evidence>
<name>S2ZWR6_9CORY</name>
<feature type="transmembrane region" description="Helical" evidence="1">
    <location>
        <begin position="106"/>
        <end position="127"/>
    </location>
</feature>
<dbReference type="STRING" id="1125779.HMPREF1219_01690"/>
<keyword evidence="1" id="KW-0812">Transmembrane</keyword>
<protein>
    <submittedName>
        <fullName evidence="2">Uncharacterized protein</fullName>
    </submittedName>
</protein>
<dbReference type="Proteomes" id="UP000014408">
    <property type="component" value="Unassembled WGS sequence"/>
</dbReference>
<keyword evidence="1" id="KW-1133">Transmembrane helix</keyword>
<accession>S2ZWR6</accession>
<proteinExistence type="predicted"/>